<feature type="non-terminal residue" evidence="10">
    <location>
        <position position="467"/>
    </location>
</feature>
<comment type="cofactor">
    <cofactor evidence="1 9">
        <name>heme</name>
        <dbReference type="ChEBI" id="CHEBI:30413"/>
    </cofactor>
</comment>
<keyword evidence="11" id="KW-1185">Reference proteome</keyword>
<dbReference type="InterPro" id="IPR002401">
    <property type="entry name" value="Cyt_P450_E_grp-I"/>
</dbReference>
<dbReference type="InterPro" id="IPR036396">
    <property type="entry name" value="Cyt_P450_sf"/>
</dbReference>
<keyword evidence="5 9" id="KW-0479">Metal-binding</keyword>
<keyword evidence="7 9" id="KW-0408">Iron</keyword>
<dbReference type="EMBL" id="JAOTPV010000001">
    <property type="protein sequence ID" value="KAJ4490283.1"/>
    <property type="molecule type" value="Genomic_DNA"/>
</dbReference>
<evidence type="ECO:0000256" key="4">
    <source>
        <dbReference type="ARBA" id="ARBA00022617"/>
    </source>
</evidence>
<evidence type="ECO:0000256" key="3">
    <source>
        <dbReference type="ARBA" id="ARBA00010617"/>
    </source>
</evidence>
<dbReference type="SUPFAM" id="SSF48264">
    <property type="entry name" value="Cytochrome P450"/>
    <property type="match status" value="1"/>
</dbReference>
<dbReference type="PANTHER" id="PTHR46300:SF7">
    <property type="entry name" value="P450, PUTATIVE (EUROFUNG)-RELATED"/>
    <property type="match status" value="1"/>
</dbReference>
<name>A0A9W9DWX4_9AGAR</name>
<keyword evidence="4 9" id="KW-0349">Heme</keyword>
<keyword evidence="6" id="KW-0560">Oxidoreductase</keyword>
<dbReference type="PRINTS" id="PR00385">
    <property type="entry name" value="P450"/>
</dbReference>
<dbReference type="GO" id="GO:0016705">
    <property type="term" value="F:oxidoreductase activity, acting on paired donors, with incorporation or reduction of molecular oxygen"/>
    <property type="evidence" value="ECO:0007669"/>
    <property type="project" value="InterPro"/>
</dbReference>
<evidence type="ECO:0000256" key="5">
    <source>
        <dbReference type="ARBA" id="ARBA00022723"/>
    </source>
</evidence>
<protein>
    <submittedName>
        <fullName evidence="10">Cytochrome P450 1</fullName>
    </submittedName>
</protein>
<comment type="caution">
    <text evidence="10">The sequence shown here is derived from an EMBL/GenBank/DDBJ whole genome shotgun (WGS) entry which is preliminary data.</text>
</comment>
<dbReference type="Proteomes" id="UP001150266">
    <property type="component" value="Unassembled WGS sequence"/>
</dbReference>
<evidence type="ECO:0000256" key="6">
    <source>
        <dbReference type="ARBA" id="ARBA00023002"/>
    </source>
</evidence>
<dbReference type="AlphaFoldDB" id="A0A9W9DWX4"/>
<feature type="binding site" description="axial binding residue" evidence="9">
    <location>
        <position position="395"/>
    </location>
    <ligand>
        <name>heme</name>
        <dbReference type="ChEBI" id="CHEBI:30413"/>
    </ligand>
    <ligandPart>
        <name>Fe</name>
        <dbReference type="ChEBI" id="CHEBI:18248"/>
    </ligandPart>
</feature>
<comment type="similarity">
    <text evidence="3">Belongs to the cytochrome P450 family.</text>
</comment>
<evidence type="ECO:0000256" key="8">
    <source>
        <dbReference type="ARBA" id="ARBA00023033"/>
    </source>
</evidence>
<dbReference type="OrthoDB" id="2789670at2759"/>
<evidence type="ECO:0000256" key="1">
    <source>
        <dbReference type="ARBA" id="ARBA00001971"/>
    </source>
</evidence>
<comment type="pathway">
    <text evidence="2">Secondary metabolite biosynthesis.</text>
</comment>
<evidence type="ECO:0000313" key="10">
    <source>
        <dbReference type="EMBL" id="KAJ4490283.1"/>
    </source>
</evidence>
<dbReference type="Gene3D" id="1.10.630.10">
    <property type="entry name" value="Cytochrome P450"/>
    <property type="match status" value="1"/>
</dbReference>
<dbReference type="GO" id="GO:0020037">
    <property type="term" value="F:heme binding"/>
    <property type="evidence" value="ECO:0007669"/>
    <property type="project" value="InterPro"/>
</dbReference>
<dbReference type="InterPro" id="IPR001128">
    <property type="entry name" value="Cyt_P450"/>
</dbReference>
<dbReference type="CDD" id="cd11065">
    <property type="entry name" value="CYP64-like"/>
    <property type="match status" value="1"/>
</dbReference>
<dbReference type="GO" id="GO:0004497">
    <property type="term" value="F:monooxygenase activity"/>
    <property type="evidence" value="ECO:0007669"/>
    <property type="project" value="UniProtKB-KW"/>
</dbReference>
<organism evidence="10 11">
    <name type="scientific">Lentinula aciculospora</name>
    <dbReference type="NCBI Taxonomy" id="153920"/>
    <lineage>
        <taxon>Eukaryota</taxon>
        <taxon>Fungi</taxon>
        <taxon>Dikarya</taxon>
        <taxon>Basidiomycota</taxon>
        <taxon>Agaricomycotina</taxon>
        <taxon>Agaricomycetes</taxon>
        <taxon>Agaricomycetidae</taxon>
        <taxon>Agaricales</taxon>
        <taxon>Marasmiineae</taxon>
        <taxon>Omphalotaceae</taxon>
        <taxon>Lentinula</taxon>
    </lineage>
</organism>
<dbReference type="InterPro" id="IPR050364">
    <property type="entry name" value="Cytochrome_P450_fung"/>
</dbReference>
<sequence>PIPPGPKVVRMPTQDAWVKYRDWGKEYGELVYLSDRNTLIINKSEVAIDLLEKRARIYSDRIMTPIMKLCGLETIFGLLNYSEKWRRARRNFQQLFRQAAISRFYPVQYSKTNELLRKLLVAPDDFMNHTMALSQGPVYSAIYGLEVRSEDPLAQKAVQVMFAIGQAILSGAFPVLEQFPFLRYMPSWFPGCGIQQFANQCRKGIEEIDTIPFNIAVNNLKSGTGTSPIAELVAKKPTQIEAVKAMGIASYVGETCCFSVVVFLIYMLSICLHPDIQIKGQEEIDRVIGKDRLPTFEDRPSMPYIEAIYHEVMRLDPAIPLDNAYGLPHASTEDDFYYGYYIPEGCTVIPNIWLVAMNRDPDVYAEPDKFMPSHFIDSTNTINDIYAYGFGRRVCAGRYMADNTIWLTIASVLATFTLGKAKDEKGNEIDIPGEYTNQFLRHPKPYRSSITPRNQRAKDLILATVAQ</sequence>
<dbReference type="Pfam" id="PF00067">
    <property type="entry name" value="p450"/>
    <property type="match status" value="1"/>
</dbReference>
<reference evidence="10" key="1">
    <citation type="submission" date="2022-08" db="EMBL/GenBank/DDBJ databases">
        <title>A Global Phylogenomic Analysis of the Shiitake Genus Lentinula.</title>
        <authorList>
            <consortium name="DOE Joint Genome Institute"/>
            <person name="Sierra-Patev S."/>
            <person name="Min B."/>
            <person name="Naranjo-Ortiz M."/>
            <person name="Looney B."/>
            <person name="Konkel Z."/>
            <person name="Slot J.C."/>
            <person name="Sakamoto Y."/>
            <person name="Steenwyk J.L."/>
            <person name="Rokas A."/>
            <person name="Carro J."/>
            <person name="Camarero S."/>
            <person name="Ferreira P."/>
            <person name="Molpeceres G."/>
            <person name="Ruiz-Duenas F.J."/>
            <person name="Serrano A."/>
            <person name="Henrissat B."/>
            <person name="Drula E."/>
            <person name="Hughes K.W."/>
            <person name="Mata J.L."/>
            <person name="Ishikawa N.K."/>
            <person name="Vargas-Isla R."/>
            <person name="Ushijima S."/>
            <person name="Smith C.A."/>
            <person name="Ahrendt S."/>
            <person name="Andreopoulos W."/>
            <person name="He G."/>
            <person name="Labutti K."/>
            <person name="Lipzen A."/>
            <person name="Ng V."/>
            <person name="Riley R."/>
            <person name="Sandor L."/>
            <person name="Barry K."/>
            <person name="Martinez A.T."/>
            <person name="Xiao Y."/>
            <person name="Gibbons J.G."/>
            <person name="Terashima K."/>
            <person name="Grigoriev I.V."/>
            <person name="Hibbett D.S."/>
        </authorList>
    </citation>
    <scope>NUCLEOTIDE SEQUENCE</scope>
    <source>
        <strain evidence="10">JLM2183</strain>
    </source>
</reference>
<gene>
    <name evidence="10" type="ORF">J3R30DRAFT_3277941</name>
</gene>
<evidence type="ECO:0000256" key="7">
    <source>
        <dbReference type="ARBA" id="ARBA00023004"/>
    </source>
</evidence>
<accession>A0A9W9DWX4</accession>
<dbReference type="PANTHER" id="PTHR46300">
    <property type="entry name" value="P450, PUTATIVE (EUROFUNG)-RELATED-RELATED"/>
    <property type="match status" value="1"/>
</dbReference>
<evidence type="ECO:0000256" key="9">
    <source>
        <dbReference type="PIRSR" id="PIRSR602401-1"/>
    </source>
</evidence>
<keyword evidence="8" id="KW-0503">Monooxygenase</keyword>
<dbReference type="GO" id="GO:0005506">
    <property type="term" value="F:iron ion binding"/>
    <property type="evidence" value="ECO:0007669"/>
    <property type="project" value="InterPro"/>
</dbReference>
<evidence type="ECO:0000256" key="2">
    <source>
        <dbReference type="ARBA" id="ARBA00005179"/>
    </source>
</evidence>
<proteinExistence type="inferred from homology"/>
<evidence type="ECO:0000313" key="11">
    <source>
        <dbReference type="Proteomes" id="UP001150266"/>
    </source>
</evidence>
<dbReference type="PRINTS" id="PR00463">
    <property type="entry name" value="EP450I"/>
</dbReference>